<sequence>MPGLTSSPYHGSYCEWADISFECPRSPYYRPHTQPQRRRTRSHSQVDQPPSWYHGSPNPFCQPATSFTPFSAATTLPVTPNVFQTTPKKMTWEVPNGEISFKHKSHGQQPVNAFVPTPSLTPWSVATPLPALSPCPPVMTPCTPIRTLNLSPRGPIGTPLPPVDTPMTPGTWPPLAWPARLPVQLFPSLVPNPINTYLPLIKWDLRHYPSTATRISGAHVELAVKSIWGESATYPDAKQALVHVEFNSPQIGALWGPLVIEKQKKITVGDVFTAVHDYLQTPLSRAEYEQICDMGMDNEGIMNDAFHARCARKVSNALPGWERKYGVRRVDCLGHRFYWCGMHVSFNSDNTWQLHLHTIDMNRKR</sequence>
<protein>
    <recommendedName>
        <fullName evidence="2">DUF6699 domain-containing protein</fullName>
    </recommendedName>
</protein>
<reference evidence="4" key="1">
    <citation type="journal article" date="2012" name="Science">
        <title>The Paleozoic origin of enzymatic lignin decomposition reconstructed from 31 fungal genomes.</title>
        <authorList>
            <person name="Floudas D."/>
            <person name="Binder M."/>
            <person name="Riley R."/>
            <person name="Barry K."/>
            <person name="Blanchette R.A."/>
            <person name="Henrissat B."/>
            <person name="Martinez A.T."/>
            <person name="Otillar R."/>
            <person name="Spatafora J.W."/>
            <person name="Yadav J.S."/>
            <person name="Aerts A."/>
            <person name="Benoit I."/>
            <person name="Boyd A."/>
            <person name="Carlson A."/>
            <person name="Copeland A."/>
            <person name="Coutinho P.M."/>
            <person name="de Vries R.P."/>
            <person name="Ferreira P."/>
            <person name="Findley K."/>
            <person name="Foster B."/>
            <person name="Gaskell J."/>
            <person name="Glotzer D."/>
            <person name="Gorecki P."/>
            <person name="Heitman J."/>
            <person name="Hesse C."/>
            <person name="Hori C."/>
            <person name="Igarashi K."/>
            <person name="Jurgens J.A."/>
            <person name="Kallen N."/>
            <person name="Kersten P."/>
            <person name="Kohler A."/>
            <person name="Kuees U."/>
            <person name="Kumar T.K.A."/>
            <person name="Kuo A."/>
            <person name="LaButti K."/>
            <person name="Larrondo L.F."/>
            <person name="Lindquist E."/>
            <person name="Ling A."/>
            <person name="Lombard V."/>
            <person name="Lucas S."/>
            <person name="Lundell T."/>
            <person name="Martin R."/>
            <person name="McLaughlin D.J."/>
            <person name="Morgenstern I."/>
            <person name="Morin E."/>
            <person name="Murat C."/>
            <person name="Nagy L.G."/>
            <person name="Nolan M."/>
            <person name="Ohm R.A."/>
            <person name="Patyshakuliyeva A."/>
            <person name="Rokas A."/>
            <person name="Ruiz-Duenas F.J."/>
            <person name="Sabat G."/>
            <person name="Salamov A."/>
            <person name="Samejima M."/>
            <person name="Schmutz J."/>
            <person name="Slot J.C."/>
            <person name="St John F."/>
            <person name="Stenlid J."/>
            <person name="Sun H."/>
            <person name="Sun S."/>
            <person name="Syed K."/>
            <person name="Tsang A."/>
            <person name="Wiebenga A."/>
            <person name="Young D."/>
            <person name="Pisabarro A."/>
            <person name="Eastwood D.C."/>
            <person name="Martin F."/>
            <person name="Cullen D."/>
            <person name="Grigoriev I.V."/>
            <person name="Hibbett D.S."/>
        </authorList>
    </citation>
    <scope>NUCLEOTIDE SEQUENCE [LARGE SCALE GENOMIC DNA]</scope>
    <source>
        <strain evidence="4">RWD-64-598 SS2</strain>
    </source>
</reference>
<proteinExistence type="predicted"/>
<dbReference type="InterPro" id="IPR046522">
    <property type="entry name" value="DUF6699"/>
</dbReference>
<evidence type="ECO:0000313" key="4">
    <source>
        <dbReference type="Proteomes" id="UP000053558"/>
    </source>
</evidence>
<keyword evidence="4" id="KW-1185">Reference proteome</keyword>
<gene>
    <name evidence="3" type="ORF">CONPUDRAFT_156121</name>
</gene>
<dbReference type="OMA" id="NWISRTP"/>
<dbReference type="Pfam" id="PF20415">
    <property type="entry name" value="DUF6699"/>
    <property type="match status" value="1"/>
</dbReference>
<dbReference type="KEGG" id="cput:CONPUDRAFT_156121"/>
<feature type="domain" description="DUF6699" evidence="2">
    <location>
        <begin position="201"/>
        <end position="343"/>
    </location>
</feature>
<evidence type="ECO:0000259" key="2">
    <source>
        <dbReference type="Pfam" id="PF20415"/>
    </source>
</evidence>
<dbReference type="Proteomes" id="UP000053558">
    <property type="component" value="Unassembled WGS sequence"/>
</dbReference>
<feature type="region of interest" description="Disordered" evidence="1">
    <location>
        <begin position="28"/>
        <end position="55"/>
    </location>
</feature>
<accession>A0A5M3MHK7</accession>
<evidence type="ECO:0000313" key="3">
    <source>
        <dbReference type="EMBL" id="EIW78111.1"/>
    </source>
</evidence>
<evidence type="ECO:0000256" key="1">
    <source>
        <dbReference type="SAM" id="MobiDB-lite"/>
    </source>
</evidence>
<organism evidence="3 4">
    <name type="scientific">Coniophora puteana (strain RWD-64-598)</name>
    <name type="common">Brown rot fungus</name>
    <dbReference type="NCBI Taxonomy" id="741705"/>
    <lineage>
        <taxon>Eukaryota</taxon>
        <taxon>Fungi</taxon>
        <taxon>Dikarya</taxon>
        <taxon>Basidiomycota</taxon>
        <taxon>Agaricomycotina</taxon>
        <taxon>Agaricomycetes</taxon>
        <taxon>Agaricomycetidae</taxon>
        <taxon>Boletales</taxon>
        <taxon>Coniophorineae</taxon>
        <taxon>Coniophoraceae</taxon>
        <taxon>Coniophora</taxon>
    </lineage>
</organism>
<name>A0A5M3MHK7_CONPW</name>
<dbReference type="RefSeq" id="XP_007771198.1">
    <property type="nucleotide sequence ID" value="XM_007773008.1"/>
</dbReference>
<dbReference type="AlphaFoldDB" id="A0A5M3MHK7"/>
<comment type="caution">
    <text evidence="3">The sequence shown here is derived from an EMBL/GenBank/DDBJ whole genome shotgun (WGS) entry which is preliminary data.</text>
</comment>
<dbReference type="GeneID" id="19203527"/>
<dbReference type="EMBL" id="JH711582">
    <property type="protein sequence ID" value="EIW78111.1"/>
    <property type="molecule type" value="Genomic_DNA"/>
</dbReference>
<dbReference type="OrthoDB" id="3241567at2759"/>